<feature type="domain" description="Palmitoyltransferase DHHC" evidence="11">
    <location>
        <begin position="159"/>
        <end position="314"/>
    </location>
</feature>
<evidence type="ECO:0000256" key="10">
    <source>
        <dbReference type="RuleBase" id="RU079119"/>
    </source>
</evidence>
<evidence type="ECO:0000256" key="1">
    <source>
        <dbReference type="ARBA" id="ARBA00004141"/>
    </source>
</evidence>
<dbReference type="InterPro" id="IPR039859">
    <property type="entry name" value="PFA4/ZDH16/20/ERF2-like"/>
</dbReference>
<keyword evidence="5 10" id="KW-0472">Membrane</keyword>
<dbReference type="GO" id="GO:0005783">
    <property type="term" value="C:endoplasmic reticulum"/>
    <property type="evidence" value="ECO:0007669"/>
    <property type="project" value="TreeGrafter"/>
</dbReference>
<comment type="subcellular location">
    <subcellularLocation>
        <location evidence="1">Membrane</location>
        <topology evidence="1">Multi-pass membrane protein</topology>
    </subcellularLocation>
</comment>
<dbReference type="GO" id="GO:0019706">
    <property type="term" value="F:protein-cysteine S-palmitoyltransferase activity"/>
    <property type="evidence" value="ECO:0007669"/>
    <property type="project" value="UniProtKB-EC"/>
</dbReference>
<keyword evidence="3 10" id="KW-0812">Transmembrane</keyword>
<dbReference type="AlphaFoldDB" id="A0A6G1HSE7"/>
<dbReference type="PANTHER" id="PTHR22883:SF480">
    <property type="entry name" value="PALMITOYLTRANSFERASE SWF1"/>
    <property type="match status" value="1"/>
</dbReference>
<dbReference type="GO" id="GO:0006612">
    <property type="term" value="P:protein targeting to membrane"/>
    <property type="evidence" value="ECO:0007669"/>
    <property type="project" value="TreeGrafter"/>
</dbReference>
<evidence type="ECO:0000259" key="11">
    <source>
        <dbReference type="Pfam" id="PF01529"/>
    </source>
</evidence>
<evidence type="ECO:0000256" key="8">
    <source>
        <dbReference type="ARBA" id="ARBA00023315"/>
    </source>
</evidence>
<dbReference type="OrthoDB" id="9909019at2759"/>
<keyword evidence="2 10" id="KW-0808">Transferase</keyword>
<evidence type="ECO:0000256" key="5">
    <source>
        <dbReference type="ARBA" id="ARBA00023136"/>
    </source>
</evidence>
<gene>
    <name evidence="12" type="ORF">EJ06DRAFT_557969</name>
</gene>
<dbReference type="Pfam" id="PF01529">
    <property type="entry name" value="DHHC"/>
    <property type="match status" value="1"/>
</dbReference>
<dbReference type="PROSITE" id="PS50216">
    <property type="entry name" value="DHHC"/>
    <property type="match status" value="1"/>
</dbReference>
<dbReference type="GO" id="GO:0005794">
    <property type="term" value="C:Golgi apparatus"/>
    <property type="evidence" value="ECO:0007669"/>
    <property type="project" value="TreeGrafter"/>
</dbReference>
<evidence type="ECO:0000313" key="13">
    <source>
        <dbReference type="Proteomes" id="UP000799640"/>
    </source>
</evidence>
<dbReference type="InterPro" id="IPR001594">
    <property type="entry name" value="Palmitoyltrfase_DHHC"/>
</dbReference>
<protein>
    <recommendedName>
        <fullName evidence="10">Palmitoyltransferase</fullName>
        <ecNumber evidence="10">2.3.1.225</ecNumber>
    </recommendedName>
</protein>
<keyword evidence="7" id="KW-0449">Lipoprotein</keyword>
<keyword evidence="8 10" id="KW-0012">Acyltransferase</keyword>
<evidence type="ECO:0000256" key="4">
    <source>
        <dbReference type="ARBA" id="ARBA00022989"/>
    </source>
</evidence>
<feature type="transmembrane region" description="Helical" evidence="10">
    <location>
        <begin position="203"/>
        <end position="226"/>
    </location>
</feature>
<dbReference type="EC" id="2.3.1.225" evidence="10"/>
<keyword evidence="13" id="KW-1185">Reference proteome</keyword>
<evidence type="ECO:0000256" key="3">
    <source>
        <dbReference type="ARBA" id="ARBA00022692"/>
    </source>
</evidence>
<feature type="transmembrane region" description="Helical" evidence="10">
    <location>
        <begin position="7"/>
        <end position="26"/>
    </location>
</feature>
<evidence type="ECO:0000256" key="2">
    <source>
        <dbReference type="ARBA" id="ARBA00022679"/>
    </source>
</evidence>
<comment type="similarity">
    <text evidence="10">Belongs to the DHHC palmitoyltransferase family.</text>
</comment>
<evidence type="ECO:0000313" key="12">
    <source>
        <dbReference type="EMBL" id="KAF2398786.1"/>
    </source>
</evidence>
<evidence type="ECO:0000256" key="9">
    <source>
        <dbReference type="ARBA" id="ARBA00048048"/>
    </source>
</evidence>
<comment type="domain">
    <text evidence="10">The DHHC domain is required for palmitoyltransferase activity.</text>
</comment>
<keyword evidence="6" id="KW-0564">Palmitate</keyword>
<comment type="catalytic activity">
    <reaction evidence="9 10">
        <text>L-cysteinyl-[protein] + hexadecanoyl-CoA = S-hexadecanoyl-L-cysteinyl-[protein] + CoA</text>
        <dbReference type="Rhea" id="RHEA:36683"/>
        <dbReference type="Rhea" id="RHEA-COMP:10131"/>
        <dbReference type="Rhea" id="RHEA-COMP:11032"/>
        <dbReference type="ChEBI" id="CHEBI:29950"/>
        <dbReference type="ChEBI" id="CHEBI:57287"/>
        <dbReference type="ChEBI" id="CHEBI:57379"/>
        <dbReference type="ChEBI" id="CHEBI:74151"/>
        <dbReference type="EC" id="2.3.1.225"/>
    </reaction>
</comment>
<name>A0A6G1HSE7_9PEZI</name>
<dbReference type="EMBL" id="ML996699">
    <property type="protein sequence ID" value="KAF2398786.1"/>
    <property type="molecule type" value="Genomic_DNA"/>
</dbReference>
<dbReference type="PANTHER" id="PTHR22883">
    <property type="entry name" value="ZINC FINGER DHHC DOMAIN CONTAINING PROTEIN"/>
    <property type="match status" value="1"/>
</dbReference>
<sequence length="391" mass="44173">MGLVAKVVLVVAGISFMTFVAFFGQLPAFRRTPIAFLHRLLWVYIPYYLARLDNVVTGGRLSRVFARTWNYLLYRKHPVVLIFFLGLLTGCTVMFLPAVYPYIALRHKLLLAFLIPWPYVATYVCTLANPSAPHLISPATHSAHLTYYPYDHTLYHPGVICRTCDLPKPARSKHCSLCGTCVARADHHCIWINNCVGRGNYKWFLALLASMSVNLSYAAFLAYTVLGPPVREHFARFPLDHQHSFEGREDRLGRLLGWAEGKVDVFGTAVQIGGLGIGAVGMMATMTAPLPAGLLAYHVYLIWAGMTTNESNKWSEWAEDVRDGQVWTGEMVERDASTGTEWRGHVLVRTLGEYPRWEDGIEGGWRRVTSMQEVVNIYDRGFWDNLRDALE</sequence>
<feature type="transmembrane region" description="Helical" evidence="10">
    <location>
        <begin position="79"/>
        <end position="103"/>
    </location>
</feature>
<dbReference type="Proteomes" id="UP000799640">
    <property type="component" value="Unassembled WGS sequence"/>
</dbReference>
<evidence type="ECO:0000256" key="6">
    <source>
        <dbReference type="ARBA" id="ARBA00023139"/>
    </source>
</evidence>
<evidence type="ECO:0000256" key="7">
    <source>
        <dbReference type="ARBA" id="ARBA00023288"/>
    </source>
</evidence>
<reference evidence="12" key="1">
    <citation type="journal article" date="2020" name="Stud. Mycol.">
        <title>101 Dothideomycetes genomes: a test case for predicting lifestyles and emergence of pathogens.</title>
        <authorList>
            <person name="Haridas S."/>
            <person name="Albert R."/>
            <person name="Binder M."/>
            <person name="Bloem J."/>
            <person name="Labutti K."/>
            <person name="Salamov A."/>
            <person name="Andreopoulos B."/>
            <person name="Baker S."/>
            <person name="Barry K."/>
            <person name="Bills G."/>
            <person name="Bluhm B."/>
            <person name="Cannon C."/>
            <person name="Castanera R."/>
            <person name="Culley D."/>
            <person name="Daum C."/>
            <person name="Ezra D."/>
            <person name="Gonzalez J."/>
            <person name="Henrissat B."/>
            <person name="Kuo A."/>
            <person name="Liang C."/>
            <person name="Lipzen A."/>
            <person name="Lutzoni F."/>
            <person name="Magnuson J."/>
            <person name="Mondo S."/>
            <person name="Nolan M."/>
            <person name="Ohm R."/>
            <person name="Pangilinan J."/>
            <person name="Park H.-J."/>
            <person name="Ramirez L."/>
            <person name="Alfaro M."/>
            <person name="Sun H."/>
            <person name="Tritt A."/>
            <person name="Yoshinaga Y."/>
            <person name="Zwiers L.-H."/>
            <person name="Turgeon B."/>
            <person name="Goodwin S."/>
            <person name="Spatafora J."/>
            <person name="Crous P."/>
            <person name="Grigoriev I."/>
        </authorList>
    </citation>
    <scope>NUCLEOTIDE SEQUENCE</scope>
    <source>
        <strain evidence="12">CBS 262.69</strain>
    </source>
</reference>
<accession>A0A6G1HSE7</accession>
<keyword evidence="4 10" id="KW-1133">Transmembrane helix</keyword>
<proteinExistence type="inferred from homology"/>
<organism evidence="12 13">
    <name type="scientific">Trichodelitschia bisporula</name>
    <dbReference type="NCBI Taxonomy" id="703511"/>
    <lineage>
        <taxon>Eukaryota</taxon>
        <taxon>Fungi</taxon>
        <taxon>Dikarya</taxon>
        <taxon>Ascomycota</taxon>
        <taxon>Pezizomycotina</taxon>
        <taxon>Dothideomycetes</taxon>
        <taxon>Dothideomycetes incertae sedis</taxon>
        <taxon>Phaeotrichales</taxon>
        <taxon>Phaeotrichaceae</taxon>
        <taxon>Trichodelitschia</taxon>
    </lineage>
</organism>
<dbReference type="GO" id="GO:0016020">
    <property type="term" value="C:membrane"/>
    <property type="evidence" value="ECO:0007669"/>
    <property type="project" value="UniProtKB-SubCell"/>
</dbReference>